<evidence type="ECO:0000313" key="2">
    <source>
        <dbReference type="EMBL" id="MBC2396405.1"/>
    </source>
</evidence>
<proteinExistence type="predicted"/>
<gene>
    <name evidence="2" type="ORF">HGG79_01250</name>
</gene>
<reference evidence="2 3" key="1">
    <citation type="submission" date="2020-04" db="EMBL/GenBank/DDBJ databases">
        <title>Genomic insights into acetone-butanol-ethanol (ABE) fermentation by sequencing solventogenic clostridia strains.</title>
        <authorList>
            <person name="Brown S."/>
        </authorList>
    </citation>
    <scope>NUCLEOTIDE SEQUENCE [LARGE SCALE GENOMIC DNA]</scope>
    <source>
        <strain evidence="2 3">DJ011</strain>
    </source>
</reference>
<keyword evidence="1" id="KW-0812">Transmembrane</keyword>
<protein>
    <submittedName>
        <fullName evidence="2">Uncharacterized protein</fullName>
    </submittedName>
</protein>
<sequence length="239" mass="26819">MSRLFKYELKRLLVNKFFLSLLIISILYSRQVMCKDIILGVANTAPFSGWSYGAYLAKVLPILLVALLFFISFLYSKQEKSVQALTKATPIDPLRFQMLRCGAIMVAFSLIFAVPIVYSLWFYGANFHFTNFGSLALPTVITLLPSMLFVFGAGMLGGQCHQAIIFVLIVVIILINYFPLPYAFDLFGVNFFTNYPIHLGTVEPAFFIPTTVLIGKFIYGLLGIAMMFIASIPKKKNNS</sequence>
<feature type="transmembrane region" description="Helical" evidence="1">
    <location>
        <begin position="135"/>
        <end position="156"/>
    </location>
</feature>
<keyword evidence="3" id="KW-1185">Reference proteome</keyword>
<feature type="transmembrane region" description="Helical" evidence="1">
    <location>
        <begin position="103"/>
        <end position="123"/>
    </location>
</feature>
<name>A0A923E4R5_CLOTT</name>
<comment type="caution">
    <text evidence="2">The sequence shown here is derived from an EMBL/GenBank/DDBJ whole genome shotgun (WGS) entry which is preliminary data.</text>
</comment>
<dbReference type="Proteomes" id="UP000563151">
    <property type="component" value="Unassembled WGS sequence"/>
</dbReference>
<dbReference type="AlphaFoldDB" id="A0A923E4R5"/>
<dbReference type="RefSeq" id="WP_173680053.1">
    <property type="nucleotide sequence ID" value="NZ_JAAZWO010000001.1"/>
</dbReference>
<keyword evidence="1" id="KW-0472">Membrane</keyword>
<feature type="transmembrane region" description="Helical" evidence="1">
    <location>
        <begin position="204"/>
        <end position="230"/>
    </location>
</feature>
<feature type="transmembrane region" description="Helical" evidence="1">
    <location>
        <begin position="50"/>
        <end position="75"/>
    </location>
</feature>
<organism evidence="2 3">
    <name type="scientific">Clostridium tetanomorphum</name>
    <dbReference type="NCBI Taxonomy" id="1553"/>
    <lineage>
        <taxon>Bacteria</taxon>
        <taxon>Bacillati</taxon>
        <taxon>Bacillota</taxon>
        <taxon>Clostridia</taxon>
        <taxon>Eubacteriales</taxon>
        <taxon>Clostridiaceae</taxon>
        <taxon>Clostridium</taxon>
    </lineage>
</organism>
<evidence type="ECO:0000256" key="1">
    <source>
        <dbReference type="SAM" id="Phobius"/>
    </source>
</evidence>
<feature type="transmembrane region" description="Helical" evidence="1">
    <location>
        <begin position="163"/>
        <end position="184"/>
    </location>
</feature>
<keyword evidence="1" id="KW-1133">Transmembrane helix</keyword>
<accession>A0A923E4R5</accession>
<dbReference type="EMBL" id="JAAZWO010000001">
    <property type="protein sequence ID" value="MBC2396405.1"/>
    <property type="molecule type" value="Genomic_DNA"/>
</dbReference>
<evidence type="ECO:0000313" key="3">
    <source>
        <dbReference type="Proteomes" id="UP000563151"/>
    </source>
</evidence>